<keyword evidence="3" id="KW-1185">Reference proteome</keyword>
<accession>Q5V261</accession>
<organism evidence="1 3">
    <name type="scientific">Haloarcula marismortui (strain ATCC 43049 / DSM 3752 / JCM 8966 / VKM B-1809)</name>
    <name type="common">Halobacterium marismortui</name>
    <dbReference type="NCBI Taxonomy" id="272569"/>
    <lineage>
        <taxon>Archaea</taxon>
        <taxon>Methanobacteriati</taxon>
        <taxon>Methanobacteriota</taxon>
        <taxon>Stenosarchaea group</taxon>
        <taxon>Halobacteria</taxon>
        <taxon>Halobacteriales</taxon>
        <taxon>Haloarculaceae</taxon>
        <taxon>Haloarcula</taxon>
    </lineage>
</organism>
<reference evidence="1 3" key="1">
    <citation type="journal article" date="2004" name="Genome Res.">
        <title>Genome sequence of Haloarcula marismortui: a halophilic archaeon from the Dead Sea.</title>
        <authorList>
            <person name="Baliga N.S."/>
            <person name="Bonneau R."/>
            <person name="Facciotti M.T."/>
            <person name="Pan M."/>
            <person name="Glusman G."/>
            <person name="Deutsch E.W."/>
            <person name="Shannon P."/>
            <person name="Chiu Y."/>
            <person name="Weng R.S."/>
            <person name="Gan R.R."/>
            <person name="Hung P."/>
            <person name="Date S.V."/>
            <person name="Marcotte E."/>
            <person name="Hood L."/>
            <person name="Ng W.V."/>
        </authorList>
    </citation>
    <scope>NUCLEOTIDE SEQUENCE [LARGE SCALE GENOMIC DNA]</scope>
    <source>
        <strain evidence="1">ATCC 43049</strain>
        <strain evidence="3">ATCC 43049 / DSM 3752 / JCM 8966 / VKM B-1809</strain>
    </source>
</reference>
<evidence type="ECO:0000313" key="3">
    <source>
        <dbReference type="Proteomes" id="UP000001169"/>
    </source>
</evidence>
<protein>
    <submittedName>
        <fullName evidence="1">Uncharacterized protein</fullName>
    </submittedName>
</protein>
<dbReference type="PaxDb" id="272569-rrnAC1466"/>
<proteinExistence type="predicted"/>
<evidence type="ECO:0000313" key="2">
    <source>
        <dbReference type="EMBL" id="QCP91121.1"/>
    </source>
</evidence>
<name>Q5V261_HALMA</name>
<dbReference type="EnsemblBacteria" id="AAV46391">
    <property type="protein sequence ID" value="AAV46391"/>
    <property type="gene ID" value="rrnAC1466"/>
</dbReference>
<dbReference type="AlphaFoldDB" id="Q5V261"/>
<dbReference type="Proteomes" id="UP000001169">
    <property type="component" value="Chromosome I"/>
</dbReference>
<dbReference type="EMBL" id="CP039138">
    <property type="protein sequence ID" value="QCP91121.1"/>
    <property type="molecule type" value="Genomic_DNA"/>
</dbReference>
<dbReference type="EMBL" id="AY596297">
    <property type="protein sequence ID" value="AAV46391.1"/>
    <property type="molecule type" value="Genomic_DNA"/>
</dbReference>
<gene>
    <name evidence="1" type="ordered locus">rrnAC1466</name>
    <name evidence="2" type="ORF">E6P14_09715</name>
</gene>
<dbReference type="GeneID" id="40152432"/>
<dbReference type="HOGENOM" id="CLU_1673943_0_0_2"/>
<reference evidence="2 4" key="2">
    <citation type="submission" date="2019-04" db="EMBL/GenBank/DDBJ databases">
        <title>Methylomes of two halophilic Archaea, Haloarcula marismortui and Haloferax mediterranei.</title>
        <authorList>
            <person name="DasSarma S."/>
            <person name="DasSarma P."/>
            <person name="DasSarma S."/>
            <person name="Fomenkov A."/>
            <person name="Vincze T."/>
            <person name="Anton B.P."/>
            <person name="Roberts R.J."/>
        </authorList>
    </citation>
    <scope>NUCLEOTIDE SEQUENCE [LARGE SCALE GENOMIC DNA]</scope>
    <source>
        <strain evidence="2 4">ATCC 43049</strain>
    </source>
</reference>
<evidence type="ECO:0000313" key="4">
    <source>
        <dbReference type="Proteomes" id="UP000298722"/>
    </source>
</evidence>
<dbReference type="RefSeq" id="WP_011223642.1">
    <property type="nucleotide sequence ID" value="NC_006396.1"/>
</dbReference>
<dbReference type="Proteomes" id="UP000298722">
    <property type="component" value="Chromosome"/>
</dbReference>
<sequence length="157" mass="17629">MSDSHQQRLGAFGDKGGLPDGGWQTLDAVTAGTCALFDTGSREYLFLVTGTWAPSNERCVSIQSHVYKKLTRYGDDSTSLYVCRKDRRSPEVYQFQLGDFAESRCAVLPPRDDVGSITNEQHTVPLNRARGVYYELNDGQEHFIRSVQEDVSMRLDV</sequence>
<evidence type="ECO:0000313" key="1">
    <source>
        <dbReference type="EMBL" id="AAV46391.1"/>
    </source>
</evidence>
<dbReference type="KEGG" id="hma:rrnAC1466"/>